<dbReference type="AlphaFoldDB" id="A0A7Y6NJZ0"/>
<proteinExistence type="predicted"/>
<name>A0A7Y6NJZ0_9BURK</name>
<gene>
    <name evidence="1" type="ORF">HQN59_02190</name>
</gene>
<evidence type="ECO:0000313" key="2">
    <source>
        <dbReference type="Proteomes" id="UP000529637"/>
    </source>
</evidence>
<sequence length="151" mass="16320">MRHAEAPGIGDPAGWRLDDCATQRNLSENGRADARAMGERLRAERIDVRRVLSSPWCRCRDTAELLRVGRVDIEPTFGNAYVMSERRGALTEGGRAVLRAWRGPGVLLVVTHGENIAALTGHSPASGEIVVVEASADALRAIATLTVPARR</sequence>
<dbReference type="InterPro" id="IPR029033">
    <property type="entry name" value="His_PPase_superfam"/>
</dbReference>
<keyword evidence="2" id="KW-1185">Reference proteome</keyword>
<dbReference type="SUPFAM" id="SSF53254">
    <property type="entry name" value="Phosphoglycerate mutase-like"/>
    <property type="match status" value="1"/>
</dbReference>
<dbReference type="SMART" id="SM00855">
    <property type="entry name" value="PGAM"/>
    <property type="match status" value="1"/>
</dbReference>
<dbReference type="Proteomes" id="UP000529637">
    <property type="component" value="Unassembled WGS sequence"/>
</dbReference>
<dbReference type="CDD" id="cd07067">
    <property type="entry name" value="HP_PGM_like"/>
    <property type="match status" value="1"/>
</dbReference>
<reference evidence="1 2" key="1">
    <citation type="submission" date="2020-06" db="EMBL/GenBank/DDBJ databases">
        <title>Schlegella sp. ID0723 isolated from air conditioner.</title>
        <authorList>
            <person name="Kim D.Y."/>
            <person name="Kim D.-U."/>
        </authorList>
    </citation>
    <scope>NUCLEOTIDE SEQUENCE [LARGE SCALE GENOMIC DNA]</scope>
    <source>
        <strain evidence="1 2">ID0723</strain>
    </source>
</reference>
<comment type="caution">
    <text evidence="1">The sequence shown here is derived from an EMBL/GenBank/DDBJ whole genome shotgun (WGS) entry which is preliminary data.</text>
</comment>
<evidence type="ECO:0000313" key="1">
    <source>
        <dbReference type="EMBL" id="NUZ04560.1"/>
    </source>
</evidence>
<organism evidence="1 2">
    <name type="scientific">Piscinibacter koreensis</name>
    <dbReference type="NCBI Taxonomy" id="2742824"/>
    <lineage>
        <taxon>Bacteria</taxon>
        <taxon>Pseudomonadati</taxon>
        <taxon>Pseudomonadota</taxon>
        <taxon>Betaproteobacteria</taxon>
        <taxon>Burkholderiales</taxon>
        <taxon>Sphaerotilaceae</taxon>
        <taxon>Piscinibacter</taxon>
    </lineage>
</organism>
<accession>A0A7Y6NJZ0</accession>
<protein>
    <submittedName>
        <fullName evidence="1">Histidine phosphatase family protein</fullName>
    </submittedName>
</protein>
<dbReference type="Gene3D" id="3.40.50.1240">
    <property type="entry name" value="Phosphoglycerate mutase-like"/>
    <property type="match status" value="1"/>
</dbReference>
<dbReference type="InterPro" id="IPR013078">
    <property type="entry name" value="His_Pase_superF_clade-1"/>
</dbReference>
<dbReference type="EMBL" id="JABWMJ010000001">
    <property type="protein sequence ID" value="NUZ04560.1"/>
    <property type="molecule type" value="Genomic_DNA"/>
</dbReference>
<dbReference type="Pfam" id="PF00300">
    <property type="entry name" value="His_Phos_1"/>
    <property type="match status" value="1"/>
</dbReference>